<feature type="transmembrane region" description="Helical" evidence="1">
    <location>
        <begin position="249"/>
        <end position="268"/>
    </location>
</feature>
<proteinExistence type="predicted"/>
<organism evidence="2">
    <name type="scientific">Manihot esculenta</name>
    <name type="common">Cassava</name>
    <name type="synonym">Jatropha manihot</name>
    <dbReference type="NCBI Taxonomy" id="3983"/>
    <lineage>
        <taxon>Eukaryota</taxon>
        <taxon>Viridiplantae</taxon>
        <taxon>Streptophyta</taxon>
        <taxon>Embryophyta</taxon>
        <taxon>Tracheophyta</taxon>
        <taxon>Spermatophyta</taxon>
        <taxon>Magnoliopsida</taxon>
        <taxon>eudicotyledons</taxon>
        <taxon>Gunneridae</taxon>
        <taxon>Pentapetalae</taxon>
        <taxon>rosids</taxon>
        <taxon>fabids</taxon>
        <taxon>Malpighiales</taxon>
        <taxon>Euphorbiaceae</taxon>
        <taxon>Crotonoideae</taxon>
        <taxon>Manihoteae</taxon>
        <taxon>Manihot</taxon>
    </lineage>
</organism>
<dbReference type="STRING" id="3983.A0A2C9W3A1"/>
<dbReference type="OMA" id="GHLDCET"/>
<feature type="transmembrane region" description="Helical" evidence="1">
    <location>
        <begin position="83"/>
        <end position="103"/>
    </location>
</feature>
<dbReference type="EMBL" id="CM004390">
    <property type="protein sequence ID" value="OAY53481.1"/>
    <property type="molecule type" value="Genomic_DNA"/>
</dbReference>
<sequence length="434" mass="50136">MEKEGEPFTSSNKSNLWFFIDEGTELKSLTICLNWVFQDQPNIWITALSWSIFLLLAIGVPIVSHFALLCSNCDSNHQRPYDAVVQLSLSTFAIVSFFSLFSWSRKYGVRRFLFLDKLDDQNERIRREYKQRLHRSMKLLCVFVLPCFAAESAYRIWWYVTGNTQIPYYGNMYASDAIVCILQLFSWVYRISIYILVCILYQLICYLQVLSLEEFAQVFQTGSDVGSILREHLRIRRNLRIISHRFRRFILLSLVLVTASQLMSLLVTTRSSAQNNIFEAGELALCSINLVTGLFICLRSATKITHRAQSVTSLATKWHVCATINSFDDIDGETPLDQTSACSHQVFPVDIDWVLDDEDDDGDEDTDNSTKMVPIFAHTISFQRRQALVTYLENNRAGMTVYGFMMDRTWLHTVFGIELALLLWLLNKTIVNWT</sequence>
<keyword evidence="1" id="KW-1133">Transmembrane helix</keyword>
<dbReference type="Pfam" id="PF12056">
    <property type="entry name" value="DUF3537"/>
    <property type="match status" value="1"/>
</dbReference>
<feature type="transmembrane region" description="Helical" evidence="1">
    <location>
        <begin position="139"/>
        <end position="160"/>
    </location>
</feature>
<dbReference type="PANTHER" id="PTHR31963:SF17">
    <property type="entry name" value="PROTEIN, PUTATIVE (DUF3537)-RELATED"/>
    <property type="match status" value="1"/>
</dbReference>
<dbReference type="InterPro" id="IPR021924">
    <property type="entry name" value="DUF3537"/>
</dbReference>
<keyword evidence="1" id="KW-0472">Membrane</keyword>
<evidence type="ECO:0008006" key="3">
    <source>
        <dbReference type="Google" id="ProtNLM"/>
    </source>
</evidence>
<protein>
    <recommendedName>
        <fullName evidence="3">Extracellular ligand-gated ion channel</fullName>
    </recommendedName>
</protein>
<evidence type="ECO:0000256" key="1">
    <source>
        <dbReference type="SAM" id="Phobius"/>
    </source>
</evidence>
<dbReference type="OrthoDB" id="1916325at2759"/>
<dbReference type="PANTHER" id="PTHR31963">
    <property type="entry name" value="RAS GUANINE NUCLEOTIDE EXCHANGE FACTOR K"/>
    <property type="match status" value="1"/>
</dbReference>
<dbReference type="AlphaFoldDB" id="A0A2C9W3A1"/>
<accession>A0A2C9W3A1</accession>
<gene>
    <name evidence="2" type="ORF">MANES_04G166200</name>
</gene>
<reference evidence="2" key="1">
    <citation type="submission" date="2016-02" db="EMBL/GenBank/DDBJ databases">
        <title>WGS assembly of Manihot esculenta.</title>
        <authorList>
            <person name="Bredeson J.V."/>
            <person name="Prochnik S.E."/>
            <person name="Lyons J.B."/>
            <person name="Schmutz J."/>
            <person name="Grimwood J."/>
            <person name="Vrebalov J."/>
            <person name="Bart R.S."/>
            <person name="Amuge T."/>
            <person name="Ferguson M.E."/>
            <person name="Green R."/>
            <person name="Putnam N."/>
            <person name="Stites J."/>
            <person name="Rounsley S."/>
            <person name="Rokhsar D.S."/>
        </authorList>
    </citation>
    <scope>NUCLEOTIDE SEQUENCE [LARGE SCALE GENOMIC DNA]</scope>
    <source>
        <tissue evidence="2">Leaf</tissue>
    </source>
</reference>
<feature type="transmembrane region" description="Helical" evidence="1">
    <location>
        <begin position="409"/>
        <end position="426"/>
    </location>
</feature>
<feature type="transmembrane region" description="Helical" evidence="1">
    <location>
        <begin position="280"/>
        <end position="298"/>
    </location>
</feature>
<evidence type="ECO:0000313" key="2">
    <source>
        <dbReference type="EMBL" id="OAY53481.1"/>
    </source>
</evidence>
<feature type="transmembrane region" description="Helical" evidence="1">
    <location>
        <begin position="43"/>
        <end position="63"/>
    </location>
</feature>
<dbReference type="Gramene" id="Manes.09G172801.1.v8.1">
    <property type="protein sequence ID" value="Manes.09G172801.1.v8.1.CDS"/>
    <property type="gene ID" value="Manes.09G172801.v8.1"/>
</dbReference>
<name>A0A2C9W3A1_MANES</name>
<keyword evidence="1" id="KW-0812">Transmembrane</keyword>